<keyword evidence="2" id="KW-1185">Reference proteome</keyword>
<organism evidence="1 2">
    <name type="scientific">Pelagerythrobacter rhizovicinus</name>
    <dbReference type="NCBI Taxonomy" id="2268576"/>
    <lineage>
        <taxon>Bacteria</taxon>
        <taxon>Pseudomonadati</taxon>
        <taxon>Pseudomonadota</taxon>
        <taxon>Alphaproteobacteria</taxon>
        <taxon>Sphingomonadales</taxon>
        <taxon>Erythrobacteraceae</taxon>
        <taxon>Pelagerythrobacter</taxon>
    </lineage>
</organism>
<dbReference type="OrthoDB" id="92543at2"/>
<evidence type="ECO:0000313" key="2">
    <source>
        <dbReference type="Proteomes" id="UP000293623"/>
    </source>
</evidence>
<dbReference type="RefSeq" id="WP_129522940.1">
    <property type="nucleotide sequence ID" value="NZ_SDPV01000001.1"/>
</dbReference>
<dbReference type="EMBL" id="SDPV01000001">
    <property type="protein sequence ID" value="RXZ65452.1"/>
    <property type="molecule type" value="Genomic_DNA"/>
</dbReference>
<evidence type="ECO:0000313" key="1">
    <source>
        <dbReference type="EMBL" id="RXZ65452.1"/>
    </source>
</evidence>
<protein>
    <recommendedName>
        <fullName evidence="3">Tetratricopeptide repeat protein</fullName>
    </recommendedName>
</protein>
<dbReference type="InterPro" id="IPR011990">
    <property type="entry name" value="TPR-like_helical_dom_sf"/>
</dbReference>
<proteinExistence type="predicted"/>
<dbReference type="AlphaFoldDB" id="A0A4Q2KPD5"/>
<name>A0A4Q2KPD5_9SPHN</name>
<gene>
    <name evidence="1" type="ORF">ETX26_01440</name>
</gene>
<evidence type="ECO:0008006" key="3">
    <source>
        <dbReference type="Google" id="ProtNLM"/>
    </source>
</evidence>
<sequence length="119" mass="13188">MDILTGVAVLALSQGSVAMDVASNELIAQRNEAAIERIEANDRLERDDPARLINLGIAHAREGRVEEARQMFREVATSDAAVRLELAGGEWIDSRDLARRALRMLDRGEFGGRSRVTMR</sequence>
<dbReference type="Gene3D" id="1.25.40.10">
    <property type="entry name" value="Tetratricopeptide repeat domain"/>
    <property type="match status" value="1"/>
</dbReference>
<comment type="caution">
    <text evidence="1">The sequence shown here is derived from an EMBL/GenBank/DDBJ whole genome shotgun (WGS) entry which is preliminary data.</text>
</comment>
<dbReference type="Proteomes" id="UP000293623">
    <property type="component" value="Unassembled WGS sequence"/>
</dbReference>
<accession>A0A4Q2KPD5</accession>
<dbReference type="SUPFAM" id="SSF48452">
    <property type="entry name" value="TPR-like"/>
    <property type="match status" value="1"/>
</dbReference>
<reference evidence="1 2" key="1">
    <citation type="submission" date="2019-01" db="EMBL/GenBank/DDBJ databases">
        <title>Altererythrobacter rhizovicinus sp. nov., isolated from the rhizosphere soil of Haloxylon ammodendron.</title>
        <authorList>
            <person name="Li H.-P."/>
            <person name="Gou J.-Y."/>
            <person name="Yao D."/>
            <person name="Han Q.-Q."/>
            <person name="Shao K.-Z."/>
            <person name="Zhao Q."/>
            <person name="Zhang J.-L."/>
        </authorList>
    </citation>
    <scope>NUCLEOTIDE SEQUENCE [LARGE SCALE GENOMIC DNA]</scope>
    <source>
        <strain evidence="1 2">AY-3R</strain>
    </source>
</reference>